<name>A0A328C7T6_9DELT</name>
<keyword evidence="1" id="KW-0472">Membrane</keyword>
<keyword evidence="1" id="KW-0812">Transmembrane</keyword>
<keyword evidence="4" id="KW-1185">Reference proteome</keyword>
<proteinExistence type="predicted"/>
<dbReference type="Pfam" id="PF03435">
    <property type="entry name" value="Sacchrp_dh_NADP"/>
    <property type="match status" value="1"/>
</dbReference>
<evidence type="ECO:0000256" key="1">
    <source>
        <dbReference type="SAM" id="Phobius"/>
    </source>
</evidence>
<evidence type="ECO:0000313" key="4">
    <source>
        <dbReference type="Proteomes" id="UP000249169"/>
    </source>
</evidence>
<dbReference type="InterPro" id="IPR036291">
    <property type="entry name" value="NAD(P)-bd_dom_sf"/>
</dbReference>
<comment type="caution">
    <text evidence="3">The sequence shown here is derived from an EMBL/GenBank/DDBJ whole genome shotgun (WGS) entry which is preliminary data.</text>
</comment>
<dbReference type="AlphaFoldDB" id="A0A328C7T6"/>
<reference evidence="3 4" key="1">
    <citation type="submission" date="2018-05" db="EMBL/GenBank/DDBJ databases">
        <title>Lujinxingia marina gen. nov. sp. nov., a new facultative anaerobic member of the class Deltaproteobacteria, and proposal of Lujinxingaceae fam. nov.</title>
        <authorList>
            <person name="Li C.-M."/>
        </authorList>
    </citation>
    <scope>NUCLEOTIDE SEQUENCE [LARGE SCALE GENOMIC DNA]</scope>
    <source>
        <strain evidence="3 4">B210</strain>
    </source>
</reference>
<dbReference type="InterPro" id="IPR005097">
    <property type="entry name" value="Sacchrp_dh_NADP-bd"/>
</dbReference>
<dbReference type="PANTHER" id="PTHR12286:SF5">
    <property type="entry name" value="SACCHAROPINE DEHYDROGENASE-LIKE OXIDOREDUCTASE"/>
    <property type="match status" value="1"/>
</dbReference>
<protein>
    <recommendedName>
        <fullName evidence="2">Saccharopine dehydrogenase NADP binding domain-containing protein</fullName>
    </recommendedName>
</protein>
<sequence length="417" mass="44832">MMGEGREFDVIVFGATGFTGRLVARYLARHARAGSWAIAGRSEEKLMELRADLAGESLEAGGLSMIQADVSDGGSLRALARRARVVCSTVGPYALYGEPVVEACIEEGADYCDLTGEMDWVAEMIERHHEAARHKGVRVVHSCGFDSVPSDLGVLLMQQEAIARWGRPAGQGKYYLWQARGGFSGGTIASAAETVERAAGDARVRARLSDPYALYPSGELPGPDGQPQDLVKYDREIGAWTGPFMMARVNEKVVRRSNALRGFEYGREFTYGEVVRMGPGVGGALGGWAMTLGLGGMVAGLAFRPGRWLLKRFVLPKPGEGPSEQVRKRGCFRTRVYGWKEVGLRGGERVEVEIGADQDPGYGATSLMLAESAMLLAEGREAVSGGLPRGGVLTPASALGETLIERLRSAGMIFRVL</sequence>
<dbReference type="SUPFAM" id="SSF51735">
    <property type="entry name" value="NAD(P)-binding Rossmann-fold domains"/>
    <property type="match status" value="1"/>
</dbReference>
<dbReference type="GO" id="GO:0005886">
    <property type="term" value="C:plasma membrane"/>
    <property type="evidence" value="ECO:0007669"/>
    <property type="project" value="TreeGrafter"/>
</dbReference>
<evidence type="ECO:0000313" key="3">
    <source>
        <dbReference type="EMBL" id="RAL22878.1"/>
    </source>
</evidence>
<dbReference type="Gene3D" id="3.40.50.720">
    <property type="entry name" value="NAD(P)-binding Rossmann-like Domain"/>
    <property type="match status" value="1"/>
</dbReference>
<feature type="transmembrane region" description="Helical" evidence="1">
    <location>
        <begin position="285"/>
        <end position="303"/>
    </location>
</feature>
<accession>A0A328C7T6</accession>
<dbReference type="EMBL" id="QHKO01000003">
    <property type="protein sequence ID" value="RAL22878.1"/>
    <property type="molecule type" value="Genomic_DNA"/>
</dbReference>
<dbReference type="PANTHER" id="PTHR12286">
    <property type="entry name" value="SACCHAROPINE DEHYDROGENASE-LIKE OXIDOREDUCTASE"/>
    <property type="match status" value="1"/>
</dbReference>
<dbReference type="GO" id="GO:0009247">
    <property type="term" value="P:glycolipid biosynthetic process"/>
    <property type="evidence" value="ECO:0007669"/>
    <property type="project" value="TreeGrafter"/>
</dbReference>
<dbReference type="OrthoDB" id="4420885at2"/>
<evidence type="ECO:0000259" key="2">
    <source>
        <dbReference type="Pfam" id="PF03435"/>
    </source>
</evidence>
<dbReference type="InterPro" id="IPR051276">
    <property type="entry name" value="Saccharopine_DH-like_oxidrdct"/>
</dbReference>
<keyword evidence="1" id="KW-1133">Transmembrane helix</keyword>
<feature type="domain" description="Saccharopine dehydrogenase NADP binding" evidence="2">
    <location>
        <begin position="10"/>
        <end position="140"/>
    </location>
</feature>
<dbReference type="Proteomes" id="UP000249169">
    <property type="component" value="Unassembled WGS sequence"/>
</dbReference>
<gene>
    <name evidence="3" type="ORF">DL240_08270</name>
</gene>
<organism evidence="3 4">
    <name type="scientific">Lujinxingia litoralis</name>
    <dbReference type="NCBI Taxonomy" id="2211119"/>
    <lineage>
        <taxon>Bacteria</taxon>
        <taxon>Deltaproteobacteria</taxon>
        <taxon>Bradymonadales</taxon>
        <taxon>Lujinxingiaceae</taxon>
        <taxon>Lujinxingia</taxon>
    </lineage>
</organism>